<gene>
    <name evidence="1" type="ORF">OWV82_008259</name>
</gene>
<dbReference type="Proteomes" id="UP001164539">
    <property type="component" value="Chromosome 4"/>
</dbReference>
<keyword evidence="2" id="KW-1185">Reference proteome</keyword>
<evidence type="ECO:0000313" key="1">
    <source>
        <dbReference type="EMBL" id="KAJ4720429.1"/>
    </source>
</evidence>
<protein>
    <submittedName>
        <fullName evidence="1">BAH domain</fullName>
    </submittedName>
</protein>
<sequence>MDIPGMPQLLLVLLIFLQQRMRKVVVLVSRTTVVNLLPVIMRKTGGLAGKEDARSSATVSMTVNKNSASSTRSRKSVNGLPGSTLPGVQRETGSSKNSSFHRNMPSERPSQSSVTNEKALDVPVMEGSNPKLIVKIPNRGRSPAQNASGGSTEDPSVTNSQASSPVRSEKQNQFEHNLKEKNDAFRADTSPNVNSEAWQSNDNKDAPGCPDKGSGSPAVGPDEKGRKTGDKFRKMVEISEDTSVPPGYELREYEPSGYDLKDVKVQPSFSSMNALIESCVKYSEANVSAPVGDDVGMNLLASVAAGEMSKSNVVSPVSSPQRSTTPVHNPVCDDDDSKVKSLPGDHSTNSADDKHEKQGVNRNLWAKNADSNQERSAGDLARYICTSTMDLQQTGDPCEENIENSKEIVMGENPDGAAKKLEEDKAGVRVDIDSTDTKQYMSGSLLADDKVSESTRGVETEPVEGSSTHRSSELDGENKKIVSEGLNSSVQMEQKPPPITTHSEFVKGTDGEVLHICGLREHMASENIDEVKAEKTDEVDGKSHVNHGKEQKSEQKGNAPMIHEDRTVPRVDLAANEGKSGHMNEKLEGNGVKEQCSAGLAPPEASTILQVQETQQHARTGAAKLTASEGDKAQESRSTSIDASFSASGMSDMEAKVEFDLNEGFNGDDGKYGESNNFTSPGCPGAAQQLISPSPLPVSSGSSSLPASITVAAAAKGPFVPPEDLLRSKGELGWKGSAATSAFRPAEPRKILEIAIGGN</sequence>
<evidence type="ECO:0000313" key="2">
    <source>
        <dbReference type="Proteomes" id="UP001164539"/>
    </source>
</evidence>
<name>A0ACC1YAG2_MELAZ</name>
<dbReference type="EMBL" id="CM051397">
    <property type="protein sequence ID" value="KAJ4720429.1"/>
    <property type="molecule type" value="Genomic_DNA"/>
</dbReference>
<organism evidence="1 2">
    <name type="scientific">Melia azedarach</name>
    <name type="common">Chinaberry tree</name>
    <dbReference type="NCBI Taxonomy" id="155640"/>
    <lineage>
        <taxon>Eukaryota</taxon>
        <taxon>Viridiplantae</taxon>
        <taxon>Streptophyta</taxon>
        <taxon>Embryophyta</taxon>
        <taxon>Tracheophyta</taxon>
        <taxon>Spermatophyta</taxon>
        <taxon>Magnoliopsida</taxon>
        <taxon>eudicotyledons</taxon>
        <taxon>Gunneridae</taxon>
        <taxon>Pentapetalae</taxon>
        <taxon>rosids</taxon>
        <taxon>malvids</taxon>
        <taxon>Sapindales</taxon>
        <taxon>Meliaceae</taxon>
        <taxon>Melia</taxon>
    </lineage>
</organism>
<accession>A0ACC1YAG2</accession>
<reference evidence="1 2" key="1">
    <citation type="journal article" date="2023" name="Science">
        <title>Complex scaffold remodeling in plant triterpene biosynthesis.</title>
        <authorList>
            <person name="De La Pena R."/>
            <person name="Hodgson H."/>
            <person name="Liu J.C."/>
            <person name="Stephenson M.J."/>
            <person name="Martin A.C."/>
            <person name="Owen C."/>
            <person name="Harkess A."/>
            <person name="Leebens-Mack J."/>
            <person name="Jimenez L.E."/>
            <person name="Osbourn A."/>
            <person name="Sattely E.S."/>
        </authorList>
    </citation>
    <scope>NUCLEOTIDE SEQUENCE [LARGE SCALE GENOMIC DNA]</scope>
    <source>
        <strain evidence="2">cv. JPN11</strain>
        <tissue evidence="1">Leaf</tissue>
    </source>
</reference>
<proteinExistence type="predicted"/>
<comment type="caution">
    <text evidence="1">The sequence shown here is derived from an EMBL/GenBank/DDBJ whole genome shotgun (WGS) entry which is preliminary data.</text>
</comment>